<evidence type="ECO:0000313" key="2">
    <source>
        <dbReference type="EMBL" id="QEV39859.1"/>
    </source>
</evidence>
<accession>A0A5P2W938</accession>
<reference evidence="2 3" key="1">
    <citation type="submission" date="2017-09" db="EMBL/GenBank/DDBJ databases">
        <title>Streptomyces genome completion.</title>
        <authorList>
            <person name="Lee N."/>
            <person name="Cho B.-K."/>
        </authorList>
    </citation>
    <scope>NUCLEOTIDE SEQUENCE [LARGE SCALE GENOMIC DNA]</scope>
    <source>
        <strain evidence="2 3">ATCC 14899</strain>
    </source>
</reference>
<name>A0A5P2W938_9ACTN</name>
<keyword evidence="1" id="KW-0472">Membrane</keyword>
<gene>
    <name evidence="2" type="ORF">CP978_15990</name>
</gene>
<dbReference type="EMBL" id="CP023747">
    <property type="protein sequence ID" value="QEV39859.1"/>
    <property type="molecule type" value="Genomic_DNA"/>
</dbReference>
<dbReference type="KEGG" id="snq:CP978_15990"/>
<dbReference type="AlphaFoldDB" id="A0A5P2W938"/>
<protein>
    <submittedName>
        <fullName evidence="2">Uncharacterized protein</fullName>
    </submittedName>
</protein>
<keyword evidence="1" id="KW-0812">Transmembrane</keyword>
<dbReference type="Proteomes" id="UP000325763">
    <property type="component" value="Chromosome"/>
</dbReference>
<evidence type="ECO:0000313" key="3">
    <source>
        <dbReference type="Proteomes" id="UP000325763"/>
    </source>
</evidence>
<feature type="transmembrane region" description="Helical" evidence="1">
    <location>
        <begin position="47"/>
        <end position="65"/>
    </location>
</feature>
<keyword evidence="1" id="KW-1133">Transmembrane helix</keyword>
<evidence type="ECO:0000256" key="1">
    <source>
        <dbReference type="SAM" id="Phobius"/>
    </source>
</evidence>
<organism evidence="2 3">
    <name type="scientific">Streptomyces nodosus</name>
    <dbReference type="NCBI Taxonomy" id="40318"/>
    <lineage>
        <taxon>Bacteria</taxon>
        <taxon>Bacillati</taxon>
        <taxon>Actinomycetota</taxon>
        <taxon>Actinomycetes</taxon>
        <taxon>Kitasatosporales</taxon>
        <taxon>Streptomycetaceae</taxon>
        <taxon>Streptomyces</taxon>
    </lineage>
</organism>
<proteinExistence type="predicted"/>
<sequence>MFLGMGEKRMARDDERALVDRPGWMVLCLVWSGWSAASSGLSVWRRIGWLVLFVAWAVLLVRHVIRWRRGRSSPPSGLDG</sequence>